<feature type="transmembrane region" description="Helical" evidence="1">
    <location>
        <begin position="130"/>
        <end position="151"/>
    </location>
</feature>
<reference evidence="4 6" key="2">
    <citation type="submission" date="2018-03" db="EMBL/GenBank/DDBJ databases">
        <authorList>
            <person name="Fogelqvist J."/>
        </authorList>
    </citation>
    <scope>NUCLEOTIDE SEQUENCE [LARGE SCALE GENOMIC DNA]</scope>
</reference>
<evidence type="ECO:0000313" key="3">
    <source>
        <dbReference type="EMBL" id="CEO94368.1"/>
    </source>
</evidence>
<keyword evidence="5" id="KW-1185">Reference proteome</keyword>
<geneLocation type="mitochondrion" evidence="4"/>
<accession>A0A0G4IGP3</accession>
<evidence type="ECO:0000313" key="5">
    <source>
        <dbReference type="Proteomes" id="UP000039324"/>
    </source>
</evidence>
<keyword evidence="4" id="KW-0496">Mitochondrion</keyword>
<evidence type="ECO:0000256" key="1">
    <source>
        <dbReference type="SAM" id="Phobius"/>
    </source>
</evidence>
<organism evidence="3 5">
    <name type="scientific">Plasmodiophora brassicae</name>
    <name type="common">Clubroot disease agent</name>
    <dbReference type="NCBI Taxonomy" id="37360"/>
    <lineage>
        <taxon>Eukaryota</taxon>
        <taxon>Sar</taxon>
        <taxon>Rhizaria</taxon>
        <taxon>Endomyxa</taxon>
        <taxon>Phytomyxea</taxon>
        <taxon>Plasmodiophorida</taxon>
        <taxon>Plasmodiophoridae</taxon>
        <taxon>Plasmodiophora</taxon>
    </lineage>
</organism>
<sequence>MKIVWLLVLAGVALASAAPAEPQQGPSTGHAVVDGVKRKAGDAVGVVKKWWGGKQEAAESLPIRKLAKSEIQLPADQESNPAQSLFSRWFGSKRDQESSDEEFEVEDTGNVTPRSTMVAIGEWLKTKPGMAVAGATAGALVAGTAGLRYLYQKRAARIAKEDADKKEQEEKLKADVKSGSSAVLPGAAAALALFSTMLFV</sequence>
<evidence type="ECO:0000256" key="2">
    <source>
        <dbReference type="SAM" id="SignalP"/>
    </source>
</evidence>
<reference evidence="3 5" key="1">
    <citation type="submission" date="2015-02" db="EMBL/GenBank/DDBJ databases">
        <authorList>
            <person name="Chooi Y.-H."/>
        </authorList>
    </citation>
    <scope>NUCLEOTIDE SEQUENCE [LARGE SCALE GENOMIC DNA]</scope>
    <source>
        <strain evidence="3">E3</strain>
    </source>
</reference>
<feature type="signal peptide" evidence="2">
    <location>
        <begin position="1"/>
        <end position="17"/>
    </location>
</feature>
<dbReference type="EMBL" id="OVEO01000006">
    <property type="protein sequence ID" value="SPQ96716.1"/>
    <property type="molecule type" value="Genomic_DNA"/>
</dbReference>
<dbReference type="Proteomes" id="UP000039324">
    <property type="component" value="Unassembled WGS sequence"/>
</dbReference>
<evidence type="ECO:0000313" key="6">
    <source>
        <dbReference type="Proteomes" id="UP000290189"/>
    </source>
</evidence>
<keyword evidence="1" id="KW-0812">Transmembrane</keyword>
<dbReference type="AlphaFoldDB" id="A0A0G4IGP3"/>
<dbReference type="Proteomes" id="UP000290189">
    <property type="component" value="Unassembled WGS sequence"/>
</dbReference>
<name>A0A0G4IGP3_PLABS</name>
<keyword evidence="2" id="KW-0732">Signal</keyword>
<proteinExistence type="predicted"/>
<keyword evidence="1" id="KW-1133">Transmembrane helix</keyword>
<protein>
    <recommendedName>
        <fullName evidence="7">RxLR effector protein</fullName>
    </recommendedName>
</protein>
<feature type="chain" id="PRO_5035991153" description="RxLR effector protein" evidence="2">
    <location>
        <begin position="18"/>
        <end position="200"/>
    </location>
</feature>
<dbReference type="EMBL" id="CDSF01000001">
    <property type="protein sequence ID" value="CEO94368.1"/>
    <property type="molecule type" value="Genomic_DNA"/>
</dbReference>
<evidence type="ECO:0008006" key="7">
    <source>
        <dbReference type="Google" id="ProtNLM"/>
    </source>
</evidence>
<gene>
    <name evidence="3" type="ORF">PBRA_000153</name>
    <name evidence="4" type="ORF">PLBR_LOCUS3931</name>
</gene>
<evidence type="ECO:0000313" key="4">
    <source>
        <dbReference type="EMBL" id="SPQ96716.1"/>
    </source>
</evidence>
<keyword evidence="1" id="KW-0472">Membrane</keyword>